<dbReference type="PANTHER" id="PTHR44846">
    <property type="entry name" value="MANNOSYL-D-GLYCERATE TRANSPORT/METABOLISM SYSTEM REPRESSOR MNGR-RELATED"/>
    <property type="match status" value="1"/>
</dbReference>
<dbReference type="GO" id="GO:0045892">
    <property type="term" value="P:negative regulation of DNA-templated transcription"/>
    <property type="evidence" value="ECO:0007669"/>
    <property type="project" value="TreeGrafter"/>
</dbReference>
<keyword evidence="8" id="KW-1185">Reference proteome</keyword>
<comment type="caution">
    <text evidence="6">The sequence shown here is derived from an EMBL/GenBank/DDBJ whole genome shotgun (WGS) entry which is preliminary data.</text>
</comment>
<dbReference type="InterPro" id="IPR011663">
    <property type="entry name" value="UTRA"/>
</dbReference>
<protein>
    <submittedName>
        <fullName evidence="6">GntR family transcriptional regulator</fullName>
    </submittedName>
</protein>
<keyword evidence="1" id="KW-0805">Transcription regulation</keyword>
<organism evidence="6 7">
    <name type="scientific">Oerskovia turbata</name>
    <dbReference type="NCBI Taxonomy" id="1713"/>
    <lineage>
        <taxon>Bacteria</taxon>
        <taxon>Bacillati</taxon>
        <taxon>Actinomycetota</taxon>
        <taxon>Actinomycetes</taxon>
        <taxon>Micrococcales</taxon>
        <taxon>Cellulomonadaceae</taxon>
        <taxon>Oerskovia</taxon>
    </lineage>
</organism>
<evidence type="ECO:0000256" key="1">
    <source>
        <dbReference type="ARBA" id="ARBA00023015"/>
    </source>
</evidence>
<dbReference type="InterPro" id="IPR036390">
    <property type="entry name" value="WH_DNA-bd_sf"/>
</dbReference>
<dbReference type="SMART" id="SM00866">
    <property type="entry name" value="UTRA"/>
    <property type="match status" value="1"/>
</dbReference>
<reference evidence="7 8" key="1">
    <citation type="submission" date="2019-01" db="EMBL/GenBank/DDBJ databases">
        <title>Oerskovia turbata Genome sequencing and assembly.</title>
        <authorList>
            <person name="Dou T."/>
        </authorList>
    </citation>
    <scope>NUCLEOTIDE SEQUENCE [LARGE SCALE GENOMIC DNA]</scope>
    <source>
        <strain evidence="6 7">JCM12123</strain>
        <strain evidence="5 8">JCM3160</strain>
    </source>
</reference>
<dbReference type="EMBL" id="SDJQ01000008">
    <property type="protein sequence ID" value="RXR35301.1"/>
    <property type="molecule type" value="Genomic_DNA"/>
</dbReference>
<dbReference type="Proteomes" id="UP000290517">
    <property type="component" value="Unassembled WGS sequence"/>
</dbReference>
<evidence type="ECO:0000313" key="8">
    <source>
        <dbReference type="Proteomes" id="UP000290517"/>
    </source>
</evidence>
<dbReference type="AlphaFoldDB" id="A0A4Q1KY55"/>
<accession>A0A4Q1KY55</accession>
<dbReference type="Gene3D" id="3.40.1410.10">
    <property type="entry name" value="Chorismate lyase-like"/>
    <property type="match status" value="1"/>
</dbReference>
<dbReference type="InterPro" id="IPR000524">
    <property type="entry name" value="Tscrpt_reg_HTH_GntR"/>
</dbReference>
<dbReference type="EMBL" id="SDJR01000007">
    <property type="protein sequence ID" value="RXR25155.1"/>
    <property type="molecule type" value="Genomic_DNA"/>
</dbReference>
<dbReference type="Gene3D" id="1.10.10.10">
    <property type="entry name" value="Winged helix-like DNA-binding domain superfamily/Winged helix DNA-binding domain"/>
    <property type="match status" value="1"/>
</dbReference>
<dbReference type="OrthoDB" id="7363114at2"/>
<keyword evidence="2" id="KW-0238">DNA-binding</keyword>
<dbReference type="PROSITE" id="PS50949">
    <property type="entry name" value="HTH_GNTR"/>
    <property type="match status" value="1"/>
</dbReference>
<dbReference type="PANTHER" id="PTHR44846:SF1">
    <property type="entry name" value="MANNOSYL-D-GLYCERATE TRANSPORT_METABOLISM SYSTEM REPRESSOR MNGR-RELATED"/>
    <property type="match status" value="1"/>
</dbReference>
<dbReference type="SUPFAM" id="SSF64288">
    <property type="entry name" value="Chorismate lyase-like"/>
    <property type="match status" value="1"/>
</dbReference>
<dbReference type="CDD" id="cd07377">
    <property type="entry name" value="WHTH_GntR"/>
    <property type="match status" value="1"/>
</dbReference>
<sequence length="254" mass="27461">METGGRRTAQTGLRDLVASLPVGRRLPGERDLASRFGVARATLRAAVETLVAEGLLDRRPSSGTYVAARSLVRSLGLTSFTQDMASRGLVAGTVVLSYRTTAAGGALATALRVVVGEPVVTFSRLRSGDGTPMAVETSWLPRRYIPRLREAELQGSLYELLSTRHGITLGGAHVTIEPVLPEPRARDLLEIGPVQACLLVRMVHQDVRGRVVMVASSLYRGDRYHLQADVSGAAFALRPEARQPTHHPREGARR</sequence>
<dbReference type="InterPro" id="IPR036388">
    <property type="entry name" value="WH-like_DNA-bd_sf"/>
</dbReference>
<dbReference type="Proteomes" id="UP000289805">
    <property type="component" value="Unassembled WGS sequence"/>
</dbReference>
<dbReference type="Pfam" id="PF07702">
    <property type="entry name" value="UTRA"/>
    <property type="match status" value="1"/>
</dbReference>
<dbReference type="SUPFAM" id="SSF46785">
    <property type="entry name" value="Winged helix' DNA-binding domain"/>
    <property type="match status" value="1"/>
</dbReference>
<keyword evidence="3" id="KW-0804">Transcription</keyword>
<dbReference type="GO" id="GO:0003677">
    <property type="term" value="F:DNA binding"/>
    <property type="evidence" value="ECO:0007669"/>
    <property type="project" value="UniProtKB-KW"/>
</dbReference>
<dbReference type="Pfam" id="PF00392">
    <property type="entry name" value="GntR"/>
    <property type="match status" value="1"/>
</dbReference>
<dbReference type="InterPro" id="IPR050679">
    <property type="entry name" value="Bact_HTH_transcr_reg"/>
</dbReference>
<dbReference type="PRINTS" id="PR00035">
    <property type="entry name" value="HTHGNTR"/>
</dbReference>
<proteinExistence type="predicted"/>
<evidence type="ECO:0000313" key="6">
    <source>
        <dbReference type="EMBL" id="RXR35301.1"/>
    </source>
</evidence>
<evidence type="ECO:0000256" key="3">
    <source>
        <dbReference type="ARBA" id="ARBA00023163"/>
    </source>
</evidence>
<gene>
    <name evidence="5" type="ORF">EQW73_12385</name>
    <name evidence="6" type="ORF">EQW78_06355</name>
</gene>
<dbReference type="SMART" id="SM00345">
    <property type="entry name" value="HTH_GNTR"/>
    <property type="match status" value="1"/>
</dbReference>
<evidence type="ECO:0000313" key="7">
    <source>
        <dbReference type="Proteomes" id="UP000289805"/>
    </source>
</evidence>
<evidence type="ECO:0000313" key="5">
    <source>
        <dbReference type="EMBL" id="RXR25155.1"/>
    </source>
</evidence>
<dbReference type="STRING" id="1713.GCA_000718325_02324"/>
<dbReference type="GO" id="GO:0003700">
    <property type="term" value="F:DNA-binding transcription factor activity"/>
    <property type="evidence" value="ECO:0007669"/>
    <property type="project" value="InterPro"/>
</dbReference>
<evidence type="ECO:0000259" key="4">
    <source>
        <dbReference type="PROSITE" id="PS50949"/>
    </source>
</evidence>
<evidence type="ECO:0000256" key="2">
    <source>
        <dbReference type="ARBA" id="ARBA00023125"/>
    </source>
</evidence>
<name>A0A4Q1KY55_9CELL</name>
<dbReference type="InterPro" id="IPR028978">
    <property type="entry name" value="Chorismate_lyase_/UTRA_dom_sf"/>
</dbReference>
<feature type="domain" description="HTH gntR-type" evidence="4">
    <location>
        <begin position="2"/>
        <end position="69"/>
    </location>
</feature>